<reference evidence="3" key="1">
    <citation type="submission" date="2023-01" db="EMBL/GenBank/DDBJ databases">
        <title>Human gut microbiome strain richness.</title>
        <authorList>
            <person name="Chen-Liaw A."/>
        </authorList>
    </citation>
    <scope>NUCLEOTIDE SEQUENCE</scope>
    <source>
        <strain evidence="3">D43st1_D9_D43t1_170807</strain>
    </source>
</reference>
<dbReference type="InterPro" id="IPR026881">
    <property type="entry name" value="WYL_dom"/>
</dbReference>
<dbReference type="PROSITE" id="PS52050">
    <property type="entry name" value="WYL"/>
    <property type="match status" value="1"/>
</dbReference>
<name>A0AAW6EEF4_9FIRM</name>
<dbReference type="InterPro" id="IPR057727">
    <property type="entry name" value="WCX_dom"/>
</dbReference>
<dbReference type="PANTHER" id="PTHR34580:SF1">
    <property type="entry name" value="PROTEIN PAFC"/>
    <property type="match status" value="1"/>
</dbReference>
<protein>
    <submittedName>
        <fullName evidence="3">WYL domain-containing protein</fullName>
    </submittedName>
</protein>
<dbReference type="AlphaFoldDB" id="A0AAW6EEF4"/>
<dbReference type="Proteomes" id="UP001213042">
    <property type="component" value="Unassembled WGS sequence"/>
</dbReference>
<comment type="caution">
    <text evidence="3">The sequence shown here is derived from an EMBL/GenBank/DDBJ whole genome shotgun (WGS) entry which is preliminary data.</text>
</comment>
<feature type="domain" description="WYL" evidence="1">
    <location>
        <begin position="147"/>
        <end position="211"/>
    </location>
</feature>
<dbReference type="EMBL" id="JAQMLU010000010">
    <property type="protein sequence ID" value="MDB8750215.1"/>
    <property type="molecule type" value="Genomic_DNA"/>
</dbReference>
<accession>A0AAW6EEF4</accession>
<gene>
    <name evidence="3" type="ORF">PNW00_07115</name>
</gene>
<dbReference type="Pfam" id="PF25583">
    <property type="entry name" value="WCX"/>
    <property type="match status" value="1"/>
</dbReference>
<evidence type="ECO:0000313" key="4">
    <source>
        <dbReference type="Proteomes" id="UP001213042"/>
    </source>
</evidence>
<dbReference type="RefSeq" id="WP_195221151.1">
    <property type="nucleotide sequence ID" value="NZ_JADMWL010000011.1"/>
</dbReference>
<dbReference type="Pfam" id="PF13280">
    <property type="entry name" value="WYL"/>
    <property type="match status" value="1"/>
</dbReference>
<organism evidence="3 4">
    <name type="scientific">Ruminococcus bicirculans</name>
    <name type="common">ex Wegman et al. 2014</name>
    <dbReference type="NCBI Taxonomy" id="1160721"/>
    <lineage>
        <taxon>Bacteria</taxon>
        <taxon>Bacillati</taxon>
        <taxon>Bacillota</taxon>
        <taxon>Clostridia</taxon>
        <taxon>Eubacteriales</taxon>
        <taxon>Oscillospiraceae</taxon>
        <taxon>Ruminococcus</taxon>
    </lineage>
</organism>
<evidence type="ECO:0000259" key="1">
    <source>
        <dbReference type="Pfam" id="PF13280"/>
    </source>
</evidence>
<evidence type="ECO:0000259" key="2">
    <source>
        <dbReference type="Pfam" id="PF25583"/>
    </source>
</evidence>
<dbReference type="PANTHER" id="PTHR34580">
    <property type="match status" value="1"/>
</dbReference>
<evidence type="ECO:0000313" key="3">
    <source>
        <dbReference type="EMBL" id="MDB8750215.1"/>
    </source>
</evidence>
<sequence>MENERLDRVLEIFYRLLHGEVVPNRLIAEEYRISSKSVSRDIARINDFLAEHRELMQNAEVTYSHKDRAYILKSDEFLKNQELFALVKVILGARCFSKEDMLFIVSKLRKFTTANDRKLLDEVIRREIYHYHEVRSDCDSVINNLWRLVQCIDGKKVISATYLKMDRSEVVRKLKPAAIMFSEYYFYLIAYAADDTQYKARYFRIDRIKNIVEHRENFQLDREHSFDEGDLREKNQFMFPGDNVRITFEFSGLSLQAVLDRLPTAKVIEQNGTKSVITAEVNYGRGIIMYLLSQGSWVKVLEPKPLVEDMLAEIGAMGERYEEK</sequence>
<proteinExistence type="predicted"/>
<dbReference type="InterPro" id="IPR051534">
    <property type="entry name" value="CBASS_pafABC_assoc_protein"/>
</dbReference>
<feature type="domain" description="WCX" evidence="2">
    <location>
        <begin position="244"/>
        <end position="317"/>
    </location>
</feature>